<dbReference type="Pfam" id="PF05640">
    <property type="entry name" value="NKAIN"/>
    <property type="match status" value="1"/>
</dbReference>
<evidence type="ECO:0000256" key="2">
    <source>
        <dbReference type="ARBA" id="ARBA00006364"/>
    </source>
</evidence>
<feature type="non-terminal residue" evidence="9">
    <location>
        <position position="334"/>
    </location>
</feature>
<organism evidence="9 10">
    <name type="scientific">Pelobates cultripes</name>
    <name type="common">Western spadefoot toad</name>
    <dbReference type="NCBI Taxonomy" id="61616"/>
    <lineage>
        <taxon>Eukaryota</taxon>
        <taxon>Metazoa</taxon>
        <taxon>Chordata</taxon>
        <taxon>Craniata</taxon>
        <taxon>Vertebrata</taxon>
        <taxon>Euteleostomi</taxon>
        <taxon>Amphibia</taxon>
        <taxon>Batrachia</taxon>
        <taxon>Anura</taxon>
        <taxon>Pelobatoidea</taxon>
        <taxon>Pelobatidae</taxon>
        <taxon>Pelobates</taxon>
    </lineage>
</organism>
<evidence type="ECO:0000256" key="5">
    <source>
        <dbReference type="ARBA" id="ARBA00022692"/>
    </source>
</evidence>
<dbReference type="AlphaFoldDB" id="A0AAD1RFN6"/>
<comment type="subcellular location">
    <subcellularLocation>
        <location evidence="1 8">Cell membrane</location>
        <topology evidence="1 8">Multi-pass membrane protein</topology>
    </subcellularLocation>
</comment>
<reference evidence="9" key="1">
    <citation type="submission" date="2022-03" db="EMBL/GenBank/DDBJ databases">
        <authorList>
            <person name="Alioto T."/>
            <person name="Alioto T."/>
            <person name="Gomez Garrido J."/>
        </authorList>
    </citation>
    <scope>NUCLEOTIDE SEQUENCE</scope>
</reference>
<evidence type="ECO:0000256" key="4">
    <source>
        <dbReference type="ARBA" id="ARBA00022475"/>
    </source>
</evidence>
<evidence type="ECO:0000256" key="8">
    <source>
        <dbReference type="RuleBase" id="RU368041"/>
    </source>
</evidence>
<evidence type="ECO:0000313" key="10">
    <source>
        <dbReference type="Proteomes" id="UP001295444"/>
    </source>
</evidence>
<dbReference type="PANTHER" id="PTHR13084:SF3">
    <property type="entry name" value="SODIUM_POTASSIUM-TRANSPORTING ATPASE SUBUNIT BETA-1-INTERACTING PROTEIN 2"/>
    <property type="match status" value="1"/>
</dbReference>
<comment type="caution">
    <text evidence="8">Lacks conserved residue(s) required for the propagation of feature annotation.</text>
</comment>
<keyword evidence="6 8" id="KW-1133">Transmembrane helix</keyword>
<evidence type="ECO:0000256" key="1">
    <source>
        <dbReference type="ARBA" id="ARBA00004651"/>
    </source>
</evidence>
<keyword evidence="10" id="KW-1185">Reference proteome</keyword>
<dbReference type="GO" id="GO:0002028">
    <property type="term" value="P:regulation of sodium ion transport"/>
    <property type="evidence" value="ECO:0007669"/>
    <property type="project" value="UniProtKB-UniRule"/>
</dbReference>
<evidence type="ECO:0000256" key="7">
    <source>
        <dbReference type="ARBA" id="ARBA00023136"/>
    </source>
</evidence>
<comment type="similarity">
    <text evidence="2 8">Belongs to the NKAIN family.</text>
</comment>
<dbReference type="Proteomes" id="UP001295444">
    <property type="component" value="Chromosome 02"/>
</dbReference>
<keyword evidence="5 8" id="KW-0812">Transmembrane</keyword>
<evidence type="ECO:0000256" key="3">
    <source>
        <dbReference type="ARBA" id="ARBA00011461"/>
    </source>
</evidence>
<sequence length="334" mass="38361">MWCWHKCRVHYDGAQHETPRLQKRHQFVASSVRPHVGSGTGISVGIKGSTFMISTYEDVIPFTKALDLTEVNIINWYAPDPAATLATQQYGQRWRTPSKKQRIGQNSIPQREERRTRGPVEEILSKFPRLCSRLTNSSPQNLISLDEPSWHSLRCLEIGVSFMCSLNVRKVFPTYINLQLQYATWLILWVSWNVFIICFYLEAGDLSKEGRSSPGFGISLEKDLIMTFNVSMHRSWWMENGPGCIVTLVTPAPDWAPEDHRYITISECLLEYQYIEVAHSSLQIFFALAGFIYACYVLKCISEEEDSFDFIGGFDSYGYQGPQKTSHLQLQPMY</sequence>
<dbReference type="GO" id="GO:0005886">
    <property type="term" value="C:plasma membrane"/>
    <property type="evidence" value="ECO:0007669"/>
    <property type="project" value="UniProtKB-SubCell"/>
</dbReference>
<comment type="subunit">
    <text evidence="3">Interacts with atp1b1 C-terminus.</text>
</comment>
<proteinExistence type="inferred from homology"/>
<dbReference type="PANTHER" id="PTHR13084">
    <property type="entry name" value="T-CELL LYMPHOMA BREAKPOINT-ASSOCIATED TARGET 1-RELATED"/>
    <property type="match status" value="1"/>
</dbReference>
<gene>
    <name evidence="9" type="ORF">PECUL_23A000702</name>
</gene>
<keyword evidence="4 8" id="KW-1003">Cell membrane</keyword>
<evidence type="ECO:0000256" key="6">
    <source>
        <dbReference type="ARBA" id="ARBA00022989"/>
    </source>
</evidence>
<feature type="transmembrane region" description="Helical" evidence="8">
    <location>
        <begin position="182"/>
        <end position="201"/>
    </location>
</feature>
<protein>
    <recommendedName>
        <fullName evidence="8">Sodium/potassium-transporting ATPase subunit beta-1-interacting protein</fullName>
        <shortName evidence="8">Na(+)/K(+)-transporting ATPase subunit beta-1-interacting protein</shortName>
    </recommendedName>
</protein>
<evidence type="ECO:0000313" key="9">
    <source>
        <dbReference type="EMBL" id="CAH2251729.1"/>
    </source>
</evidence>
<dbReference type="InterPro" id="IPR008516">
    <property type="entry name" value="Na/K-Atpase_Interacting"/>
</dbReference>
<name>A0AAD1RFN6_PELCU</name>
<dbReference type="EMBL" id="OW240913">
    <property type="protein sequence ID" value="CAH2251729.1"/>
    <property type="molecule type" value="Genomic_DNA"/>
</dbReference>
<keyword evidence="7 8" id="KW-0472">Membrane</keyword>
<accession>A0AAD1RFN6</accession>